<organism evidence="10 11">
    <name type="scientific">Nocardia terrae</name>
    <dbReference type="NCBI Taxonomy" id="2675851"/>
    <lineage>
        <taxon>Bacteria</taxon>
        <taxon>Bacillati</taxon>
        <taxon>Actinomycetota</taxon>
        <taxon>Actinomycetes</taxon>
        <taxon>Mycobacteriales</taxon>
        <taxon>Nocardiaceae</taxon>
        <taxon>Nocardia</taxon>
    </lineage>
</organism>
<dbReference type="InterPro" id="IPR013324">
    <property type="entry name" value="RNA_pol_sigma_r3/r4-like"/>
</dbReference>
<dbReference type="InterPro" id="IPR036388">
    <property type="entry name" value="WH-like_DNA-bd_sf"/>
</dbReference>
<comment type="similarity">
    <text evidence="1">Belongs to the sigma-70 factor family. ECF subfamily.</text>
</comment>
<dbReference type="NCBIfam" id="TIGR02937">
    <property type="entry name" value="sigma70-ECF"/>
    <property type="match status" value="1"/>
</dbReference>
<evidence type="ECO:0000256" key="6">
    <source>
        <dbReference type="SAM" id="MobiDB-lite"/>
    </source>
</evidence>
<dbReference type="EMBL" id="WRPP01000014">
    <property type="protein sequence ID" value="MVU83524.1"/>
    <property type="molecule type" value="Genomic_DNA"/>
</dbReference>
<dbReference type="Gene3D" id="1.10.10.10">
    <property type="entry name" value="Winged helix-like DNA-binding domain superfamily/Winged helix DNA-binding domain"/>
    <property type="match status" value="1"/>
</dbReference>
<keyword evidence="4" id="KW-0238">DNA-binding</keyword>
<evidence type="ECO:0000256" key="5">
    <source>
        <dbReference type="ARBA" id="ARBA00023163"/>
    </source>
</evidence>
<dbReference type="Gene3D" id="1.10.1740.10">
    <property type="match status" value="1"/>
</dbReference>
<dbReference type="PANTHER" id="PTHR47756">
    <property type="entry name" value="BLL6612 PROTEIN-RELATED"/>
    <property type="match status" value="1"/>
</dbReference>
<keyword evidence="11" id="KW-1185">Reference proteome</keyword>
<gene>
    <name evidence="10" type="ORF">GPX89_40595</name>
</gene>
<dbReference type="InterPro" id="IPR046531">
    <property type="entry name" value="DUF6596"/>
</dbReference>
<feature type="domain" description="RNA polymerase sigma factor 70 region 4 type 2" evidence="8">
    <location>
        <begin position="138"/>
        <end position="189"/>
    </location>
</feature>
<dbReference type="GO" id="GO:0003677">
    <property type="term" value="F:DNA binding"/>
    <property type="evidence" value="ECO:0007669"/>
    <property type="project" value="UniProtKB-KW"/>
</dbReference>
<feature type="domain" description="RNA polymerase sigma-70 region 2" evidence="7">
    <location>
        <begin position="44"/>
        <end position="104"/>
    </location>
</feature>
<keyword evidence="5" id="KW-0804">Transcription</keyword>
<evidence type="ECO:0000256" key="3">
    <source>
        <dbReference type="ARBA" id="ARBA00023082"/>
    </source>
</evidence>
<reference evidence="10 11" key="1">
    <citation type="submission" date="2019-12" db="EMBL/GenBank/DDBJ databases">
        <title>Nocardia sp. nov. ET3-3 isolated from soil.</title>
        <authorList>
            <person name="Kanchanasin P."/>
            <person name="Tanasupawat S."/>
            <person name="Yuki M."/>
            <person name="Kudo T."/>
        </authorList>
    </citation>
    <scope>NUCLEOTIDE SEQUENCE [LARGE SCALE GENOMIC DNA]</scope>
    <source>
        <strain evidence="10 11">ET3-3</strain>
    </source>
</reference>
<dbReference type="PANTHER" id="PTHR47756:SF1">
    <property type="entry name" value="BLL0085 PROTEIN"/>
    <property type="match status" value="1"/>
</dbReference>
<evidence type="ECO:0000256" key="1">
    <source>
        <dbReference type="ARBA" id="ARBA00010641"/>
    </source>
</evidence>
<dbReference type="SUPFAM" id="SSF88946">
    <property type="entry name" value="Sigma2 domain of RNA polymerase sigma factors"/>
    <property type="match status" value="1"/>
</dbReference>
<dbReference type="InterPro" id="IPR014284">
    <property type="entry name" value="RNA_pol_sigma-70_dom"/>
</dbReference>
<keyword evidence="3" id="KW-0731">Sigma factor</keyword>
<sequence length="446" mass="48754">MADQPSTEPTAADRSSTTDAAAEPRSPGERARRAVEAAWRIEWPRLVAGLTRLVGDIATAEELAQDALVAALEQWPRDGVPPNPGGWLMLTAKHRAVDRIRRDANFARKLELLGREVLTAEQPSGEPEPTIADDLLRMIFTACHPVLSPPARAALTLRMVGGLTTAEIARAYLVPESTVAQRIVRAKRTIAAKRVPYEVPEGAELTSRLDSVLEVIYLIFNEGYTATAGERWVRTELCEDALRLARILAGLLPDEPEVHGLAALIELQASRSTARSDSDGGLVLLPDQDRSRWNRLYIQRGFTALARAHTVNRTRDREPGRYALQAAIAAVHAMAVTGEDTDWRRIAGLYAILAQRFPSPVVELNRAVAVAMVHGPAAGLELVDAIAETGALDDYHLLHAVRGDLLARLGRGDEARAAFHRAAELTANETEHKLLLDRAEHPDTPR</sequence>
<name>A0A7K1VA44_9NOCA</name>
<dbReference type="Pfam" id="PF20239">
    <property type="entry name" value="DUF6596"/>
    <property type="match status" value="1"/>
</dbReference>
<dbReference type="AlphaFoldDB" id="A0A7K1VA44"/>
<comment type="caution">
    <text evidence="10">The sequence shown here is derived from an EMBL/GenBank/DDBJ whole genome shotgun (WGS) entry which is preliminary data.</text>
</comment>
<dbReference type="Proteomes" id="UP000466794">
    <property type="component" value="Unassembled WGS sequence"/>
</dbReference>
<dbReference type="InterPro" id="IPR013249">
    <property type="entry name" value="RNA_pol_sigma70_r4_t2"/>
</dbReference>
<evidence type="ECO:0000256" key="2">
    <source>
        <dbReference type="ARBA" id="ARBA00023015"/>
    </source>
</evidence>
<keyword evidence="2" id="KW-0805">Transcription regulation</keyword>
<feature type="domain" description="DUF6596" evidence="9">
    <location>
        <begin position="208"/>
        <end position="309"/>
    </location>
</feature>
<feature type="region of interest" description="Disordered" evidence="6">
    <location>
        <begin position="1"/>
        <end position="31"/>
    </location>
</feature>
<dbReference type="Pfam" id="PF04542">
    <property type="entry name" value="Sigma70_r2"/>
    <property type="match status" value="1"/>
</dbReference>
<dbReference type="SUPFAM" id="SSF88659">
    <property type="entry name" value="Sigma3 and sigma4 domains of RNA polymerase sigma factors"/>
    <property type="match status" value="1"/>
</dbReference>
<evidence type="ECO:0000313" key="10">
    <source>
        <dbReference type="EMBL" id="MVU83524.1"/>
    </source>
</evidence>
<evidence type="ECO:0000313" key="11">
    <source>
        <dbReference type="Proteomes" id="UP000466794"/>
    </source>
</evidence>
<proteinExistence type="inferred from homology"/>
<accession>A0A7K1VA44</accession>
<evidence type="ECO:0000259" key="9">
    <source>
        <dbReference type="Pfam" id="PF20239"/>
    </source>
</evidence>
<dbReference type="Pfam" id="PF08281">
    <property type="entry name" value="Sigma70_r4_2"/>
    <property type="match status" value="1"/>
</dbReference>
<dbReference type="InterPro" id="IPR007627">
    <property type="entry name" value="RNA_pol_sigma70_r2"/>
</dbReference>
<dbReference type="GO" id="GO:0006352">
    <property type="term" value="P:DNA-templated transcription initiation"/>
    <property type="evidence" value="ECO:0007669"/>
    <property type="project" value="InterPro"/>
</dbReference>
<protein>
    <submittedName>
        <fullName evidence="10">Sigma-70 family RNA polymerase sigma factor</fullName>
    </submittedName>
</protein>
<evidence type="ECO:0000259" key="8">
    <source>
        <dbReference type="Pfam" id="PF08281"/>
    </source>
</evidence>
<feature type="compositionally biased region" description="Low complexity" evidence="6">
    <location>
        <begin position="10"/>
        <end position="21"/>
    </location>
</feature>
<evidence type="ECO:0000256" key="4">
    <source>
        <dbReference type="ARBA" id="ARBA00023125"/>
    </source>
</evidence>
<dbReference type="InterPro" id="IPR013325">
    <property type="entry name" value="RNA_pol_sigma_r2"/>
</dbReference>
<dbReference type="GO" id="GO:0016987">
    <property type="term" value="F:sigma factor activity"/>
    <property type="evidence" value="ECO:0007669"/>
    <property type="project" value="UniProtKB-KW"/>
</dbReference>
<evidence type="ECO:0000259" key="7">
    <source>
        <dbReference type="Pfam" id="PF04542"/>
    </source>
</evidence>